<organism evidence="3 4">
    <name type="scientific">Septoria linicola</name>
    <dbReference type="NCBI Taxonomy" id="215465"/>
    <lineage>
        <taxon>Eukaryota</taxon>
        <taxon>Fungi</taxon>
        <taxon>Dikarya</taxon>
        <taxon>Ascomycota</taxon>
        <taxon>Pezizomycotina</taxon>
        <taxon>Dothideomycetes</taxon>
        <taxon>Dothideomycetidae</taxon>
        <taxon>Mycosphaerellales</taxon>
        <taxon>Mycosphaerellaceae</taxon>
        <taxon>Septoria</taxon>
    </lineage>
</organism>
<feature type="chain" id="PRO_5040115236" evidence="1">
    <location>
        <begin position="18"/>
        <end position="144"/>
    </location>
</feature>
<evidence type="ECO:0000313" key="4">
    <source>
        <dbReference type="Proteomes" id="UP001056384"/>
    </source>
</evidence>
<dbReference type="Proteomes" id="UP001056384">
    <property type="component" value="Chromosome 12"/>
</dbReference>
<dbReference type="EMBL" id="CP099429">
    <property type="protein sequence ID" value="USW59095.1"/>
    <property type="molecule type" value="Genomic_DNA"/>
</dbReference>
<dbReference type="SUPFAM" id="SSF51322">
    <property type="entry name" value="Cyanovirin-N"/>
    <property type="match status" value="1"/>
</dbReference>
<gene>
    <name evidence="3" type="ORF">Slin15195_G124140</name>
</gene>
<accession>A0A9Q9B6F1</accession>
<evidence type="ECO:0000256" key="1">
    <source>
        <dbReference type="SAM" id="SignalP"/>
    </source>
</evidence>
<dbReference type="AlphaFoldDB" id="A0A9Q9B6F1"/>
<reference evidence="3" key="1">
    <citation type="submission" date="2022-06" db="EMBL/GenBank/DDBJ databases">
        <title>Complete genome sequences of two strains of the flax pathogen Septoria linicola.</title>
        <authorList>
            <person name="Lapalu N."/>
            <person name="Simon A."/>
            <person name="Demenou B."/>
            <person name="Paumier D."/>
            <person name="Guillot M.-P."/>
            <person name="Gout L."/>
            <person name="Valade R."/>
        </authorList>
    </citation>
    <scope>NUCLEOTIDE SEQUENCE</scope>
    <source>
        <strain evidence="3">SE15195</strain>
    </source>
</reference>
<proteinExistence type="predicted"/>
<feature type="signal peptide" evidence="1">
    <location>
        <begin position="1"/>
        <end position="17"/>
    </location>
</feature>
<keyword evidence="4" id="KW-1185">Reference proteome</keyword>
<evidence type="ECO:0000259" key="2">
    <source>
        <dbReference type="SMART" id="SM01111"/>
    </source>
</evidence>
<evidence type="ECO:0000313" key="3">
    <source>
        <dbReference type="EMBL" id="USW59095.1"/>
    </source>
</evidence>
<name>A0A9Q9B6F1_9PEZI</name>
<dbReference type="SMART" id="SM01111">
    <property type="entry name" value="CVNH"/>
    <property type="match status" value="1"/>
</dbReference>
<protein>
    <submittedName>
        <fullName evidence="3">Cyanovirin-N</fullName>
    </submittedName>
</protein>
<keyword evidence="1" id="KW-0732">Signal</keyword>
<dbReference type="Pfam" id="PF08881">
    <property type="entry name" value="CVNH"/>
    <property type="match status" value="1"/>
</dbReference>
<dbReference type="InterPro" id="IPR036673">
    <property type="entry name" value="Cyanovirin-N_sf"/>
</dbReference>
<sequence>MSPYLFIGAVLAIAVHADSGFESNCNSYGIFQPGFSKNGAPNNVDMTANCQYDGGSNAIYNVGTGIDLNQCFGVSTDGQFSPDGNGIGASCRDFGPGTIESHGPLIMTAQCSDYAGNYQSASIDLNDYIGNSNGRLTCFGRMPV</sequence>
<dbReference type="InterPro" id="IPR011058">
    <property type="entry name" value="Cyanovirin-N"/>
</dbReference>
<dbReference type="Gene3D" id="2.30.60.10">
    <property type="entry name" value="Cyanovirin-N"/>
    <property type="match status" value="1"/>
</dbReference>
<feature type="domain" description="Cyanovirin-N" evidence="2">
    <location>
        <begin position="20"/>
        <end position="138"/>
    </location>
</feature>